<sequence>MPLVVITGVPSSGKTTRANELKQFFEKNKKQVFVVSENEQITKANFEKNQFYSDSSKEKHIRGLLKSEVLKLMTPNNVVILDALNYIKGFRYELYCGSKANKNTQCTLHVEINRDEAWTFNENRTPESEKYSRDTFDALVMRYEEPERKNRWDSPLFVVFPQQDLNTEGIRSALFDEAPPPPNMSTQNPSLNSTNFLYDLDQVTKKIVDGLIRNKNMGQKGVINVDGFPGLSVDISNATVQQLMILRRQYLTYCKMHPPETRQIPQLFVQYLSTSLQ</sequence>
<keyword evidence="2" id="KW-0067">ATP-binding</keyword>
<evidence type="ECO:0000256" key="4">
    <source>
        <dbReference type="ARBA" id="ARBA00026170"/>
    </source>
</evidence>
<evidence type="ECO:0000313" key="6">
    <source>
        <dbReference type="Proteomes" id="UP001168821"/>
    </source>
</evidence>
<evidence type="ECO:0000256" key="3">
    <source>
        <dbReference type="ARBA" id="ARBA00025768"/>
    </source>
</evidence>
<dbReference type="InterPro" id="IPR027417">
    <property type="entry name" value="P-loop_NTPase"/>
</dbReference>
<dbReference type="GO" id="GO:0005524">
    <property type="term" value="F:ATP binding"/>
    <property type="evidence" value="ECO:0007669"/>
    <property type="project" value="UniProtKB-KW"/>
</dbReference>
<dbReference type="Pfam" id="PF08433">
    <property type="entry name" value="KTI12"/>
    <property type="match status" value="1"/>
</dbReference>
<dbReference type="Gene3D" id="3.40.50.300">
    <property type="entry name" value="P-loop containing nucleotide triphosphate hydrolases"/>
    <property type="match status" value="1"/>
</dbReference>
<dbReference type="SUPFAM" id="SSF52540">
    <property type="entry name" value="P-loop containing nucleoside triphosphate hydrolases"/>
    <property type="match status" value="1"/>
</dbReference>
<proteinExistence type="inferred from homology"/>
<accession>A0AA38M6P0</accession>
<dbReference type="AlphaFoldDB" id="A0AA38M6P0"/>
<comment type="caution">
    <text evidence="5">The sequence shown here is derived from an EMBL/GenBank/DDBJ whole genome shotgun (WGS) entry which is preliminary data.</text>
</comment>
<dbReference type="InterPro" id="IPR013641">
    <property type="entry name" value="KTI12/PSTK"/>
</dbReference>
<dbReference type="GO" id="GO:0006400">
    <property type="term" value="P:tRNA modification"/>
    <property type="evidence" value="ECO:0007669"/>
    <property type="project" value="UniProtKB-ARBA"/>
</dbReference>
<keyword evidence="6" id="KW-1185">Reference proteome</keyword>
<comment type="similarity">
    <text evidence="3">Belongs to the KTI12 family.</text>
</comment>
<name>A0AA38M6P0_9CUCU</name>
<organism evidence="5 6">
    <name type="scientific">Zophobas morio</name>
    <dbReference type="NCBI Taxonomy" id="2755281"/>
    <lineage>
        <taxon>Eukaryota</taxon>
        <taxon>Metazoa</taxon>
        <taxon>Ecdysozoa</taxon>
        <taxon>Arthropoda</taxon>
        <taxon>Hexapoda</taxon>
        <taxon>Insecta</taxon>
        <taxon>Pterygota</taxon>
        <taxon>Neoptera</taxon>
        <taxon>Endopterygota</taxon>
        <taxon>Coleoptera</taxon>
        <taxon>Polyphaga</taxon>
        <taxon>Cucujiformia</taxon>
        <taxon>Tenebrionidae</taxon>
        <taxon>Zophobas</taxon>
    </lineage>
</organism>
<evidence type="ECO:0000256" key="1">
    <source>
        <dbReference type="ARBA" id="ARBA00022741"/>
    </source>
</evidence>
<reference evidence="5" key="1">
    <citation type="journal article" date="2023" name="G3 (Bethesda)">
        <title>Whole genome assemblies of Zophobas morio and Tenebrio molitor.</title>
        <authorList>
            <person name="Kaur S."/>
            <person name="Stinson S.A."/>
            <person name="diCenzo G.C."/>
        </authorList>
    </citation>
    <scope>NUCLEOTIDE SEQUENCE</scope>
    <source>
        <strain evidence="5">QUZm001</strain>
    </source>
</reference>
<dbReference type="GO" id="GO:0006357">
    <property type="term" value="P:regulation of transcription by RNA polymerase II"/>
    <property type="evidence" value="ECO:0007669"/>
    <property type="project" value="UniProtKB-ARBA"/>
</dbReference>
<dbReference type="FunFam" id="3.40.50.300:FF:000827">
    <property type="entry name" value="KTI12 chromatin-associated homolog"/>
    <property type="match status" value="1"/>
</dbReference>
<gene>
    <name evidence="5" type="ORF">Zmor_022728</name>
</gene>
<dbReference type="Proteomes" id="UP001168821">
    <property type="component" value="Unassembled WGS sequence"/>
</dbReference>
<dbReference type="PANTHER" id="PTHR12435">
    <property type="match status" value="1"/>
</dbReference>
<keyword evidence="1" id="KW-0547">Nucleotide-binding</keyword>
<dbReference type="EMBL" id="JALNTZ010000007">
    <property type="protein sequence ID" value="KAJ3645038.1"/>
    <property type="molecule type" value="Genomic_DNA"/>
</dbReference>
<evidence type="ECO:0000256" key="2">
    <source>
        <dbReference type="ARBA" id="ARBA00022840"/>
    </source>
</evidence>
<evidence type="ECO:0000313" key="5">
    <source>
        <dbReference type="EMBL" id="KAJ3645038.1"/>
    </source>
</evidence>
<protein>
    <recommendedName>
        <fullName evidence="4">Protein KTI12 homolog</fullName>
    </recommendedName>
</protein>